<dbReference type="AlphaFoldDB" id="A0A9N9JES7"/>
<evidence type="ECO:0000256" key="1">
    <source>
        <dbReference type="SAM" id="MobiDB-lite"/>
    </source>
</evidence>
<reference evidence="2" key="1">
    <citation type="submission" date="2021-06" db="EMBL/GenBank/DDBJ databases">
        <authorList>
            <person name="Kallberg Y."/>
            <person name="Tangrot J."/>
            <person name="Rosling A."/>
        </authorList>
    </citation>
    <scope>NUCLEOTIDE SEQUENCE</scope>
    <source>
        <strain evidence="2">UK204</strain>
    </source>
</reference>
<protein>
    <submittedName>
        <fullName evidence="2">6602_t:CDS:1</fullName>
    </submittedName>
</protein>
<gene>
    <name evidence="2" type="ORF">FCALED_LOCUS17902</name>
</gene>
<dbReference type="EMBL" id="CAJVPQ010030671">
    <property type="protein sequence ID" value="CAG8777237.1"/>
    <property type="molecule type" value="Genomic_DNA"/>
</dbReference>
<feature type="compositionally biased region" description="Basic and acidic residues" evidence="1">
    <location>
        <begin position="55"/>
        <end position="67"/>
    </location>
</feature>
<feature type="region of interest" description="Disordered" evidence="1">
    <location>
        <begin position="22"/>
        <end position="67"/>
    </location>
</feature>
<feature type="non-terminal residue" evidence="2">
    <location>
        <position position="67"/>
    </location>
</feature>
<evidence type="ECO:0000313" key="2">
    <source>
        <dbReference type="EMBL" id="CAG8777237.1"/>
    </source>
</evidence>
<feature type="compositionally biased region" description="Low complexity" evidence="1">
    <location>
        <begin position="23"/>
        <end position="43"/>
    </location>
</feature>
<keyword evidence="3" id="KW-1185">Reference proteome</keyword>
<accession>A0A9N9JES7</accession>
<comment type="caution">
    <text evidence="2">The sequence shown here is derived from an EMBL/GenBank/DDBJ whole genome shotgun (WGS) entry which is preliminary data.</text>
</comment>
<proteinExistence type="predicted"/>
<name>A0A9N9JES7_9GLOM</name>
<sequence>VDESLIYMPNRIAIELARQLNTNKNSSNNEESIGSENSISESETVSLVESIETENIEHETEKEISQI</sequence>
<organism evidence="2 3">
    <name type="scientific">Funneliformis caledonium</name>
    <dbReference type="NCBI Taxonomy" id="1117310"/>
    <lineage>
        <taxon>Eukaryota</taxon>
        <taxon>Fungi</taxon>
        <taxon>Fungi incertae sedis</taxon>
        <taxon>Mucoromycota</taxon>
        <taxon>Glomeromycotina</taxon>
        <taxon>Glomeromycetes</taxon>
        <taxon>Glomerales</taxon>
        <taxon>Glomeraceae</taxon>
        <taxon>Funneliformis</taxon>
    </lineage>
</organism>
<dbReference type="Proteomes" id="UP000789570">
    <property type="component" value="Unassembled WGS sequence"/>
</dbReference>
<feature type="non-terminal residue" evidence="2">
    <location>
        <position position="1"/>
    </location>
</feature>
<evidence type="ECO:0000313" key="3">
    <source>
        <dbReference type="Proteomes" id="UP000789570"/>
    </source>
</evidence>